<name>A0ABD2AWL1_VESMC</name>
<reference evidence="5 6" key="1">
    <citation type="journal article" date="2024" name="Ann. Entomol. Soc. Am.">
        <title>Genomic analyses of the southern and eastern yellowjacket wasps (Hymenoptera: Vespidae) reveal evolutionary signatures of social life.</title>
        <authorList>
            <person name="Catto M.A."/>
            <person name="Caine P.B."/>
            <person name="Orr S.E."/>
            <person name="Hunt B.G."/>
            <person name="Goodisman M.A.D."/>
        </authorList>
    </citation>
    <scope>NUCLEOTIDE SEQUENCE [LARGE SCALE GENOMIC DNA]</scope>
    <source>
        <strain evidence="5">232</strain>
        <tissue evidence="5">Head and thorax</tissue>
    </source>
</reference>
<comment type="caution">
    <text evidence="5">The sequence shown here is derived from an EMBL/GenBank/DDBJ whole genome shotgun (WGS) entry which is preliminary data.</text>
</comment>
<dbReference type="FunFam" id="1.10.238.20:FF:000001">
    <property type="entry name" value="General odorant-binding protein lush"/>
    <property type="match status" value="1"/>
</dbReference>
<evidence type="ECO:0000256" key="1">
    <source>
        <dbReference type="ARBA" id="ARBA00004613"/>
    </source>
</evidence>
<dbReference type="Gene3D" id="1.10.238.20">
    <property type="entry name" value="Pheromone/general odorant binding protein domain"/>
    <property type="match status" value="1"/>
</dbReference>
<dbReference type="SUPFAM" id="SSF47565">
    <property type="entry name" value="Insect pheromone/odorant-binding proteins"/>
    <property type="match status" value="1"/>
</dbReference>
<evidence type="ECO:0000313" key="6">
    <source>
        <dbReference type="Proteomes" id="UP001607303"/>
    </source>
</evidence>
<dbReference type="Pfam" id="PF01395">
    <property type="entry name" value="PBP_GOBP"/>
    <property type="match status" value="1"/>
</dbReference>
<protein>
    <submittedName>
        <fullName evidence="5">General odorant-binding protein 83a-like</fullName>
    </submittedName>
</protein>
<gene>
    <name evidence="5" type="ORF">V1477_018419</name>
</gene>
<dbReference type="PANTHER" id="PTHR11857:SF43">
    <property type="entry name" value="GEO07291P1-RELATED"/>
    <property type="match status" value="1"/>
</dbReference>
<evidence type="ECO:0000256" key="3">
    <source>
        <dbReference type="ARBA" id="ARBA00022525"/>
    </source>
</evidence>
<proteinExistence type="inferred from homology"/>
<dbReference type="CDD" id="cd23992">
    <property type="entry name" value="PBP_GOBP"/>
    <property type="match status" value="1"/>
</dbReference>
<dbReference type="EMBL" id="JAYRBN010000111">
    <property type="protein sequence ID" value="KAL2725014.1"/>
    <property type="molecule type" value="Genomic_DNA"/>
</dbReference>
<evidence type="ECO:0000313" key="5">
    <source>
        <dbReference type="EMBL" id="KAL2725014.1"/>
    </source>
</evidence>
<dbReference type="Proteomes" id="UP001607303">
    <property type="component" value="Unassembled WGS sequence"/>
</dbReference>
<keyword evidence="4" id="KW-0732">Signal</keyword>
<comment type="similarity">
    <text evidence="2">Belongs to the PBP/GOBP family.</text>
</comment>
<dbReference type="SMART" id="SM00708">
    <property type="entry name" value="PhBP"/>
    <property type="match status" value="1"/>
</dbReference>
<comment type="subcellular location">
    <subcellularLocation>
        <location evidence="1">Secreted</location>
    </subcellularLocation>
</comment>
<dbReference type="AlphaFoldDB" id="A0ABD2AWL1"/>
<organism evidence="5 6">
    <name type="scientific">Vespula maculifrons</name>
    <name type="common">Eastern yellow jacket</name>
    <name type="synonym">Wasp</name>
    <dbReference type="NCBI Taxonomy" id="7453"/>
    <lineage>
        <taxon>Eukaryota</taxon>
        <taxon>Metazoa</taxon>
        <taxon>Ecdysozoa</taxon>
        <taxon>Arthropoda</taxon>
        <taxon>Hexapoda</taxon>
        <taxon>Insecta</taxon>
        <taxon>Pterygota</taxon>
        <taxon>Neoptera</taxon>
        <taxon>Endopterygota</taxon>
        <taxon>Hymenoptera</taxon>
        <taxon>Apocrita</taxon>
        <taxon>Aculeata</taxon>
        <taxon>Vespoidea</taxon>
        <taxon>Vespidae</taxon>
        <taxon>Vespinae</taxon>
        <taxon>Vespula</taxon>
    </lineage>
</organism>
<dbReference type="GO" id="GO:0007608">
    <property type="term" value="P:sensory perception of smell"/>
    <property type="evidence" value="ECO:0007669"/>
    <property type="project" value="UniProtKB-ARBA"/>
</dbReference>
<sequence length="189" mass="20404">MMMMICSKAILKSRMKSCETKLEWSRNAEQVGENTGTYECPQFPLAKVGAVAVAVAVVAAAAAAPSGTGKGKNWIPAELLDMVAGDKSRCMEEHGTTQALIDQVNEGNLVNDRSLSCYMFCLLDAFSLVDDEGNLEAEMLLGFLPENLVGKGTEILNACAKQDGADGCERVFNVAKCVQQKVPELWFMV</sequence>
<evidence type="ECO:0000256" key="2">
    <source>
        <dbReference type="ARBA" id="ARBA00008098"/>
    </source>
</evidence>
<accession>A0ABD2AWL1</accession>
<keyword evidence="3" id="KW-0964">Secreted</keyword>
<dbReference type="InterPro" id="IPR036728">
    <property type="entry name" value="PBP_GOBP_sf"/>
</dbReference>
<dbReference type="PANTHER" id="PTHR11857">
    <property type="entry name" value="ODORANT BINDING PROTEIN-RELATED"/>
    <property type="match status" value="1"/>
</dbReference>
<dbReference type="GO" id="GO:0005576">
    <property type="term" value="C:extracellular region"/>
    <property type="evidence" value="ECO:0007669"/>
    <property type="project" value="UniProtKB-SubCell"/>
</dbReference>
<dbReference type="InterPro" id="IPR006170">
    <property type="entry name" value="PBP/GOBP"/>
</dbReference>
<evidence type="ECO:0000256" key="4">
    <source>
        <dbReference type="ARBA" id="ARBA00022729"/>
    </source>
</evidence>
<keyword evidence="6" id="KW-1185">Reference proteome</keyword>